<dbReference type="PANTHER" id="PTHR40094:SF1">
    <property type="entry name" value="UBIQUITIN DOMAIN-CONTAINING PROTEIN"/>
    <property type="match status" value="1"/>
</dbReference>
<keyword evidence="5" id="KW-1185">Reference proteome</keyword>
<dbReference type="STRING" id="156994.SAMN04488028_101310"/>
<dbReference type="SUPFAM" id="SSF49464">
    <property type="entry name" value="Carboxypeptidase regulatory domain-like"/>
    <property type="match status" value="1"/>
</dbReference>
<dbReference type="InterPro" id="IPR041246">
    <property type="entry name" value="Bact_MG10"/>
</dbReference>
<dbReference type="Gene3D" id="1.50.10.20">
    <property type="match status" value="1"/>
</dbReference>
<comment type="similarity">
    <text evidence="1">Belongs to the protease inhibitor I39 (alpha-2-macroglobulin) family. Bacterial alpha-2-macroglobulin subfamily.</text>
</comment>
<keyword evidence="2" id="KW-0732">Signal</keyword>
<dbReference type="Proteomes" id="UP000184474">
    <property type="component" value="Unassembled WGS sequence"/>
</dbReference>
<name>A0A1M6JSV5_REIAG</name>
<dbReference type="RefSeq" id="WP_073118780.1">
    <property type="nucleotide sequence ID" value="NZ_FRAA01000001.1"/>
</dbReference>
<gene>
    <name evidence="4" type="ORF">SAMN04488028_101310</name>
</gene>
<dbReference type="Gene3D" id="2.60.40.1120">
    <property type="entry name" value="Carboxypeptidase-like, regulatory domain"/>
    <property type="match status" value="1"/>
</dbReference>
<dbReference type="GO" id="GO:0004866">
    <property type="term" value="F:endopeptidase inhibitor activity"/>
    <property type="evidence" value="ECO:0007669"/>
    <property type="project" value="InterPro"/>
</dbReference>
<evidence type="ECO:0000259" key="3">
    <source>
        <dbReference type="SMART" id="SM01360"/>
    </source>
</evidence>
<accession>A0A1M6JSV5</accession>
<dbReference type="EMBL" id="FRAA01000001">
    <property type="protein sequence ID" value="SHJ49825.1"/>
    <property type="molecule type" value="Genomic_DNA"/>
</dbReference>
<dbReference type="Pfam" id="PF00207">
    <property type="entry name" value="A2M"/>
    <property type="match status" value="1"/>
</dbReference>
<reference evidence="5" key="1">
    <citation type="submission" date="2016-11" db="EMBL/GenBank/DDBJ databases">
        <authorList>
            <person name="Varghese N."/>
            <person name="Submissions S."/>
        </authorList>
    </citation>
    <scope>NUCLEOTIDE SEQUENCE [LARGE SCALE GENOMIC DNA]</scope>
    <source>
        <strain evidence="5">DSM 26134</strain>
    </source>
</reference>
<dbReference type="Gene3D" id="1.25.40.10">
    <property type="entry name" value="Tetratricopeptide repeat domain"/>
    <property type="match status" value="1"/>
</dbReference>
<dbReference type="Gene3D" id="2.60.40.1930">
    <property type="match status" value="1"/>
</dbReference>
<dbReference type="InterPro" id="IPR037066">
    <property type="entry name" value="Plug_dom_sf"/>
</dbReference>
<organism evidence="4 5">
    <name type="scientific">Reichenbachiella agariperforans</name>
    <dbReference type="NCBI Taxonomy" id="156994"/>
    <lineage>
        <taxon>Bacteria</taxon>
        <taxon>Pseudomonadati</taxon>
        <taxon>Bacteroidota</taxon>
        <taxon>Cytophagia</taxon>
        <taxon>Cytophagales</taxon>
        <taxon>Reichenbachiellaceae</taxon>
        <taxon>Reichenbachiella</taxon>
    </lineage>
</organism>
<evidence type="ECO:0000256" key="1">
    <source>
        <dbReference type="ARBA" id="ARBA00010556"/>
    </source>
</evidence>
<evidence type="ECO:0000313" key="4">
    <source>
        <dbReference type="EMBL" id="SHJ49825.1"/>
    </source>
</evidence>
<dbReference type="SMART" id="SM01360">
    <property type="entry name" value="A2M"/>
    <property type="match status" value="1"/>
</dbReference>
<dbReference type="InterPro" id="IPR008969">
    <property type="entry name" value="CarboxyPept-like_regulatory"/>
</dbReference>
<feature type="domain" description="Alpha-2-macroglobulin" evidence="3">
    <location>
        <begin position="1431"/>
        <end position="1521"/>
    </location>
</feature>
<dbReference type="InterPro" id="IPR012910">
    <property type="entry name" value="Plug_dom"/>
</dbReference>
<dbReference type="InterPro" id="IPR001599">
    <property type="entry name" value="Macroglobln_a2"/>
</dbReference>
<dbReference type="SUPFAM" id="SSF48239">
    <property type="entry name" value="Terpenoid cyclases/Protein prenyltransferases"/>
    <property type="match status" value="1"/>
</dbReference>
<feature type="chain" id="PRO_5013268829" evidence="2">
    <location>
        <begin position="28"/>
        <end position="2201"/>
    </location>
</feature>
<sequence>MNIKRANHLKTLLILIISWSGYTAVQAQSIDQAYFDLWKQVYQAELKGLPSSAAVWVDSIYTLSVAANNPAQQVKATLYQCKFMLLLDEQGQDELFMKMKQAIQETEGVQQALLHSYMAEYYNEYLRNNRWSMSDRVETDVLSEDYHIWTIARMHQVIQEHHRAALSHRARLQETPMSTLSMFVDEEENAEVLRPSAYDFIAQRAIACYLQDDYYLPSAWRKLTSISGRVFDQSIANSAPEDHQTMPYKALQLMEELGAYHLQRDQIGAYLDVALQRLTVLYDQTKEENNRTEEFLEKLQSLRQQYQDSEFVTLIDYRLAKWYFDQGTNYHTKGQYPEAFRTARTICQQAVQDYPESIGARQCGPLLNKIDALSLSVQTEEYLPIDRKSKVAVSYTNIDSLRLRIYAVDQDFPFEISGMSTQLVWDKLVNRKVLHEESFALINDLDFKEHSTELPLPQLKGGYYLLWVETQGDTLRKSMAYGHVQVTDLSLVRLNDNRFQVVNRLTGAPASGATVEVTPQATSESKSMRLSTDDQGIFVAKSFGKDYQFHFEVSYQADTAHFDQVYISEQYQTTNDGEQELIVRPVLMTDRSIYRPGQTIYFKGVLMKQKGEKKELVQNEWVDVYLEDINYEEVGEYLTLKTNEYGSFSGEIVLPKGCSLGEYTLYVEDGIDADSKLYDEQMDDFEYIEYTISVEEYKRPRFKVSLDQLDSSCVIGDSITVDGVATAFAGSPISDARVDYRVSRQLKYLGWWGHSYDYQSTGSSEVVATGSSQTDAKGQFSLSFLAQMDEDRDKLPIASYQINVDVIDINGETRSATRTVQCGYHQHLISILSNARYDRSNDQNYLRMHVTDLNEQAKEAMVSLRVYKEQLPNQVLRPAPWAIPDRPIMDSLTFVKWYPYDLYSTFDRSQKGELMYSTTLQTAQSDTVKFGDMSTWETGSYLIEAEVKEASGLLVRDIQRMTVFDEASHQVSDYQLFTIDLDQKNYEAGEEVSVTLGTAAEDMTVSLHLKVGNQVQEPILVPLHDEIKTVKIRLPKSLEGSVDLYYTYAFHNSFESGNVAIPIQTKTPTKLDIRTESFRDRLVPGAEETWSFSISGVNGKKANAELLASMYDVSLDEFQPHTWRFFSESQPYRYHGYFYIHSPGFNTNYLRSNNLVRQVYVPYYQRYQELKTFGLSLRNPQNAQKRYLESIKAYEQTATNDLKVQYDSTLEKGIIHGLVTGESNEAIPGATIVIVGTNKGTVTDMEGVFELAVKKGQTIQVSFIGYLHQQVEIGEFNRMEVSLVPDVSRLEEVVVVGYSSVAKQSLTGSVAGVEVTEEIVIEDIVFSEAPEEEIDGATDLMFDLTKVKIRGASSLSGSANPLYIVDGVMVDQMQLSPQDILSMDVLQGDAATSLYGARAANGIILITTQSGQDKLAEEMAQVKVRTNLKETAFFYPHITANRKGEYKVVFTSPESLTQWKLQLLAHDKKLRHGLRTLRAITQKDLMVIPNPPRFLRTGDEITLQSKIVNRTTQPMEGKASLLLIDPVSGSAVDQPFGNTVRTQPFVMGPNESTVVSWTIQVPKDVDVVQYKIVAKTDEFSDGESDVLPVLSNRQLITETLPVWVNGHESRSFELTTLKNTTSTTLQHHQLSFELTEDPVWFAIQSLPYLMEFPHECAEQTFARYYANELGAHILQTNSSIKAVFDEWKATGESISSLYQNNELKSILIEESPWLSDAQSEDEKHQRMASLFDGIKMEEASTQALDRLFDMQEHNGGFPWFGGGQTNRTITQHIVAGFGHLAAIGIPMRKEWNTSLSAAIGYIEDQLRRDYQLLQKQAGDRSDSVAHMRSTGVGFQQIQAMYARSFYDSINMEPNADKAYHYYLGQAAEQWLDYSLYQKAMLALVLYRDGQQVKALEMVESIAEFSTSSEEFGVYWKENVDGWNWYQSPIETQALLIELFETLMPEDERLIGMRLWLLRHKQTQSWPTTKATTDAIYALLLNQSTIRPEGSQVTVSIGGKVLDRREGITEQAAGHYEVKWSPDEMDQSMAQIELNNADSTTAWGAMYWQYFEDIDAVQSSTESWTIDKQVLLNQQTLKGTRLVALSDSVQLHVGDLLTVRLVVKTDRDAEFVHLKDQRASGLEPVDVLSGYQWQEGISYYQMTRDTGTHFFFDMLNKGTYVLSYELRVNHAGVYNGGIATIQSMYAPVYGGHSDSQKIEIQD</sequence>
<dbReference type="Pfam" id="PF01835">
    <property type="entry name" value="MG2"/>
    <property type="match status" value="1"/>
</dbReference>
<feature type="signal peptide" evidence="2">
    <location>
        <begin position="1"/>
        <end position="27"/>
    </location>
</feature>
<protein>
    <submittedName>
        <fullName evidence="4">TonB-dependent outer membrane receptor, SusC/RagA subfamily, signature region</fullName>
    </submittedName>
</protein>
<evidence type="ECO:0000313" key="5">
    <source>
        <dbReference type="Proteomes" id="UP000184474"/>
    </source>
</evidence>
<dbReference type="InterPro" id="IPR008930">
    <property type="entry name" value="Terpenoid_cyclase/PrenylTrfase"/>
</dbReference>
<proteinExistence type="inferred from homology"/>
<dbReference type="Gene3D" id="2.170.130.10">
    <property type="entry name" value="TonB-dependent receptor, plug domain"/>
    <property type="match status" value="1"/>
</dbReference>
<dbReference type="InterPro" id="IPR011990">
    <property type="entry name" value="TPR-like_helical_dom_sf"/>
</dbReference>
<dbReference type="SUPFAM" id="SSF56935">
    <property type="entry name" value="Porins"/>
    <property type="match status" value="1"/>
</dbReference>
<dbReference type="InterPro" id="IPR051802">
    <property type="entry name" value="YfhM-like"/>
</dbReference>
<dbReference type="Pfam" id="PF13715">
    <property type="entry name" value="CarbopepD_reg_2"/>
    <property type="match status" value="1"/>
</dbReference>
<evidence type="ECO:0000256" key="2">
    <source>
        <dbReference type="SAM" id="SignalP"/>
    </source>
</evidence>
<keyword evidence="4" id="KW-0675">Receptor</keyword>
<dbReference type="Pfam" id="PF07715">
    <property type="entry name" value="Plug"/>
    <property type="match status" value="1"/>
</dbReference>
<dbReference type="Pfam" id="PF17973">
    <property type="entry name" value="bMG10"/>
    <property type="match status" value="1"/>
</dbReference>
<dbReference type="PANTHER" id="PTHR40094">
    <property type="entry name" value="ALPHA-2-MACROGLOBULIN HOMOLOG"/>
    <property type="match status" value="1"/>
</dbReference>
<dbReference type="InterPro" id="IPR002890">
    <property type="entry name" value="MG2"/>
</dbReference>